<dbReference type="Pfam" id="PF04955">
    <property type="entry name" value="HupE_UreJ"/>
    <property type="match status" value="1"/>
</dbReference>
<dbReference type="Proteomes" id="UP000694001">
    <property type="component" value="Chromosome"/>
</dbReference>
<evidence type="ECO:0000313" key="2">
    <source>
        <dbReference type="EMBL" id="QXM25412.1"/>
    </source>
</evidence>
<keyword evidence="1" id="KW-0812">Transmembrane</keyword>
<dbReference type="EMBL" id="CP076448">
    <property type="protein sequence ID" value="QXM25412.1"/>
    <property type="molecule type" value="Genomic_DNA"/>
</dbReference>
<keyword evidence="1" id="KW-1133">Transmembrane helix</keyword>
<protein>
    <submittedName>
        <fullName evidence="2">HupE/UreJ family protein</fullName>
    </submittedName>
</protein>
<feature type="transmembrane region" description="Helical" evidence="1">
    <location>
        <begin position="32"/>
        <end position="59"/>
    </location>
</feature>
<name>A0A975U2Y6_9PROT</name>
<reference evidence="2" key="1">
    <citation type="submission" date="2021-06" db="EMBL/GenBank/DDBJ databases">
        <title>Elioraea tepida, sp. nov., a moderately thermophilic aerobic anoxygenic phototrophic bacterium isolated from an alkaline siliceous hot spring mat community in Yellowstone National Park, WY, USA.</title>
        <authorList>
            <person name="Saini M.K."/>
            <person name="Yoshida S."/>
            <person name="Sebastian A."/>
            <person name="Hirose S."/>
            <person name="Hara E."/>
            <person name="Tamaki H."/>
            <person name="Soulier N.T."/>
            <person name="Albert I."/>
            <person name="Hanada S."/>
            <person name="Bryant D.A."/>
            <person name="Tank M."/>
        </authorList>
    </citation>
    <scope>NUCLEOTIDE SEQUENCE</scope>
    <source>
        <strain evidence="2">MS-P2</strain>
    </source>
</reference>
<dbReference type="RefSeq" id="WP_218286468.1">
    <property type="nucleotide sequence ID" value="NZ_CP076448.1"/>
</dbReference>
<dbReference type="AlphaFoldDB" id="A0A975U2Y6"/>
<sequence length="132" mass="12634">MWPASFVAAMVFGAAAGWSCVAFPAVETAIAASVLVLGGAIAAGWSPAVAVGALLIAAFGLTHGYAHGAEMPGDSFRSGYAAGFVAGTTLLHGLGLALASALAAFGARKASRVAGGALASFGLVLLAGTLAG</sequence>
<dbReference type="KEGG" id="elio:KO353_04040"/>
<gene>
    <name evidence="2" type="ORF">KO353_04040</name>
</gene>
<evidence type="ECO:0000256" key="1">
    <source>
        <dbReference type="SAM" id="Phobius"/>
    </source>
</evidence>
<keyword evidence="1" id="KW-0472">Membrane</keyword>
<keyword evidence="3" id="KW-1185">Reference proteome</keyword>
<organism evidence="2 3">
    <name type="scientific">Elioraea tepida</name>
    <dbReference type="NCBI Taxonomy" id="2843330"/>
    <lineage>
        <taxon>Bacteria</taxon>
        <taxon>Pseudomonadati</taxon>
        <taxon>Pseudomonadota</taxon>
        <taxon>Alphaproteobacteria</taxon>
        <taxon>Acetobacterales</taxon>
        <taxon>Elioraeaceae</taxon>
        <taxon>Elioraea</taxon>
    </lineage>
</organism>
<accession>A0A975U2Y6</accession>
<feature type="transmembrane region" description="Helical" evidence="1">
    <location>
        <begin position="113"/>
        <end position="131"/>
    </location>
</feature>
<evidence type="ECO:0000313" key="3">
    <source>
        <dbReference type="Proteomes" id="UP000694001"/>
    </source>
</evidence>
<dbReference type="InterPro" id="IPR007038">
    <property type="entry name" value="HupE_UreJ"/>
</dbReference>
<proteinExistence type="predicted"/>
<feature type="transmembrane region" description="Helical" evidence="1">
    <location>
        <begin position="80"/>
        <end position="107"/>
    </location>
</feature>